<proteinExistence type="predicted"/>
<dbReference type="Proteomes" id="UP000321026">
    <property type="component" value="Unassembled WGS sequence"/>
</dbReference>
<dbReference type="EMBL" id="SSDS01000107">
    <property type="protein sequence ID" value="TXG75775.1"/>
    <property type="molecule type" value="Genomic_DNA"/>
</dbReference>
<protein>
    <recommendedName>
        <fullName evidence="3">DUF2190 family protein</fullName>
    </recommendedName>
</protein>
<dbReference type="Pfam" id="PF22758">
    <property type="entry name" value="Phage_cement"/>
    <property type="match status" value="1"/>
</dbReference>
<organism evidence="1 2">
    <name type="scientific">Candidatus Dojkabacteria bacterium</name>
    <dbReference type="NCBI Taxonomy" id="2099670"/>
    <lineage>
        <taxon>Bacteria</taxon>
        <taxon>Candidatus Dojkabacteria</taxon>
    </lineage>
</organism>
<dbReference type="AlphaFoldDB" id="A0A5C7J2P3"/>
<evidence type="ECO:0000313" key="1">
    <source>
        <dbReference type="EMBL" id="TXG75775.1"/>
    </source>
</evidence>
<comment type="caution">
    <text evidence="1">The sequence shown here is derived from an EMBL/GenBank/DDBJ whole genome shotgun (WGS) entry which is preliminary data.</text>
</comment>
<evidence type="ECO:0000313" key="2">
    <source>
        <dbReference type="Proteomes" id="UP000321026"/>
    </source>
</evidence>
<dbReference type="InterPro" id="IPR054438">
    <property type="entry name" value="Struct_cement_gp24/gp6"/>
</dbReference>
<sequence length="150" mass="16297">MQIEFLRDRERAQLGQKVDATPTLVVSATASSLIPFGALVVYDDTDAFLCKVPTSKAQIEKPLGITLRQLHSSDYQPKTSIAVMRKGRIWIEADKVAAPGDAVYVKFAEDGSAKFSSDKKDNARLFGAIFLEKSDGGLTPIEINFFGGAV</sequence>
<evidence type="ECO:0008006" key="3">
    <source>
        <dbReference type="Google" id="ProtNLM"/>
    </source>
</evidence>
<reference evidence="1 2" key="1">
    <citation type="submission" date="2018-09" db="EMBL/GenBank/DDBJ databases">
        <title>Metagenome Assembled Genomes from an Advanced Water Purification Facility.</title>
        <authorList>
            <person name="Stamps B.W."/>
            <person name="Spear J.R."/>
        </authorList>
    </citation>
    <scope>NUCLEOTIDE SEQUENCE [LARGE SCALE GENOMIC DNA]</scope>
    <source>
        <strain evidence="1">Bin_63_2</strain>
    </source>
</reference>
<accession>A0A5C7J2P3</accession>
<gene>
    <name evidence="1" type="ORF">E6Q11_06780</name>
</gene>
<name>A0A5C7J2P3_9BACT</name>